<dbReference type="RefSeq" id="WP_345268240.1">
    <property type="nucleotide sequence ID" value="NZ_BAABIM010000004.1"/>
</dbReference>
<protein>
    <recommendedName>
        <fullName evidence="4">Twin-arginine translocation signal domain-containing protein</fullName>
    </recommendedName>
</protein>
<feature type="compositionally biased region" description="Basic and acidic residues" evidence="1">
    <location>
        <begin position="1"/>
        <end position="10"/>
    </location>
</feature>
<dbReference type="EMBL" id="BAABIM010000004">
    <property type="protein sequence ID" value="GAA4693843.1"/>
    <property type="molecule type" value="Genomic_DNA"/>
</dbReference>
<proteinExistence type="predicted"/>
<accession>A0ABP8WTC8</accession>
<dbReference type="InterPro" id="IPR006311">
    <property type="entry name" value="TAT_signal"/>
</dbReference>
<dbReference type="PROSITE" id="PS51318">
    <property type="entry name" value="TAT"/>
    <property type="match status" value="1"/>
</dbReference>
<gene>
    <name evidence="2" type="ORF">GCM10023226_34790</name>
</gene>
<organism evidence="2 3">
    <name type="scientific">Nocardioides nanhaiensis</name>
    <dbReference type="NCBI Taxonomy" id="1476871"/>
    <lineage>
        <taxon>Bacteria</taxon>
        <taxon>Bacillati</taxon>
        <taxon>Actinomycetota</taxon>
        <taxon>Actinomycetes</taxon>
        <taxon>Propionibacteriales</taxon>
        <taxon>Nocardioidaceae</taxon>
        <taxon>Nocardioides</taxon>
    </lineage>
</organism>
<dbReference type="Proteomes" id="UP001500621">
    <property type="component" value="Unassembled WGS sequence"/>
</dbReference>
<sequence>MTLARPDGRAPSDPLTSPTSRRRVLGLAGALAGAVVAAPAAALLGPTTTAAAAAPAEPVDQEFECLADLIEAGEVSRADLMAG</sequence>
<evidence type="ECO:0000256" key="1">
    <source>
        <dbReference type="SAM" id="MobiDB-lite"/>
    </source>
</evidence>
<reference evidence="3" key="1">
    <citation type="journal article" date="2019" name="Int. J. Syst. Evol. Microbiol.">
        <title>The Global Catalogue of Microorganisms (GCM) 10K type strain sequencing project: providing services to taxonomists for standard genome sequencing and annotation.</title>
        <authorList>
            <consortium name="The Broad Institute Genomics Platform"/>
            <consortium name="The Broad Institute Genome Sequencing Center for Infectious Disease"/>
            <person name="Wu L."/>
            <person name="Ma J."/>
        </authorList>
    </citation>
    <scope>NUCLEOTIDE SEQUENCE [LARGE SCALE GENOMIC DNA]</scope>
    <source>
        <strain evidence="3">JCM 18127</strain>
    </source>
</reference>
<comment type="caution">
    <text evidence="2">The sequence shown here is derived from an EMBL/GenBank/DDBJ whole genome shotgun (WGS) entry which is preliminary data.</text>
</comment>
<keyword evidence="3" id="KW-1185">Reference proteome</keyword>
<name>A0ABP8WTC8_9ACTN</name>
<evidence type="ECO:0000313" key="2">
    <source>
        <dbReference type="EMBL" id="GAA4693843.1"/>
    </source>
</evidence>
<feature type="region of interest" description="Disordered" evidence="1">
    <location>
        <begin position="1"/>
        <end position="20"/>
    </location>
</feature>
<evidence type="ECO:0008006" key="4">
    <source>
        <dbReference type="Google" id="ProtNLM"/>
    </source>
</evidence>
<evidence type="ECO:0000313" key="3">
    <source>
        <dbReference type="Proteomes" id="UP001500621"/>
    </source>
</evidence>